<name>A0A6I5NEF6_9BIFI</name>
<evidence type="ECO:0000256" key="4">
    <source>
        <dbReference type="ARBA" id="ARBA00022842"/>
    </source>
</evidence>
<organism evidence="7 8">
    <name type="scientific">Bifidobacterium choloepi</name>
    <dbReference type="NCBI Taxonomy" id="2614131"/>
    <lineage>
        <taxon>Bacteria</taxon>
        <taxon>Bacillati</taxon>
        <taxon>Actinomycetota</taxon>
        <taxon>Actinomycetes</taxon>
        <taxon>Bifidobacteriales</taxon>
        <taxon>Bifidobacteriaceae</taxon>
        <taxon>Bifidobacterium</taxon>
    </lineage>
</organism>
<dbReference type="GO" id="GO:0004518">
    <property type="term" value="F:nuclease activity"/>
    <property type="evidence" value="ECO:0007669"/>
    <property type="project" value="UniProtKB-KW"/>
</dbReference>
<keyword evidence="1" id="KW-0540">Nuclease</keyword>
<keyword evidence="4" id="KW-0460">Magnesium</keyword>
<evidence type="ECO:0000256" key="3">
    <source>
        <dbReference type="ARBA" id="ARBA00022801"/>
    </source>
</evidence>
<evidence type="ECO:0000259" key="6">
    <source>
        <dbReference type="Pfam" id="PF26343"/>
    </source>
</evidence>
<dbReference type="Pfam" id="PF26343">
    <property type="entry name" value="VapC50_C"/>
    <property type="match status" value="1"/>
</dbReference>
<dbReference type="RefSeq" id="WP_163227267.1">
    <property type="nucleotide sequence ID" value="NZ_VYSG01000001.1"/>
</dbReference>
<evidence type="ECO:0000256" key="1">
    <source>
        <dbReference type="ARBA" id="ARBA00022722"/>
    </source>
</evidence>
<keyword evidence="3" id="KW-0378">Hydrolase</keyword>
<dbReference type="Pfam" id="PF13470">
    <property type="entry name" value="PIN_3"/>
    <property type="match status" value="1"/>
</dbReference>
<proteinExistence type="predicted"/>
<reference evidence="7 8" key="1">
    <citation type="submission" date="2019-09" db="EMBL/GenBank/DDBJ databases">
        <title>Phylogenetic characterization of a novel taxon of the genus Bifidobacterium: Bifidobacterium choloepi sp. nov.</title>
        <authorList>
            <person name="Modesto M."/>
            <person name="Satti M."/>
        </authorList>
    </citation>
    <scope>NUCLEOTIDE SEQUENCE [LARGE SCALE GENOMIC DNA]</scope>
    <source>
        <strain evidence="7 8">BRDM6</strain>
    </source>
</reference>
<dbReference type="GO" id="GO:0046872">
    <property type="term" value="F:metal ion binding"/>
    <property type="evidence" value="ECO:0007669"/>
    <property type="project" value="UniProtKB-KW"/>
</dbReference>
<keyword evidence="2" id="KW-0479">Metal-binding</keyword>
<evidence type="ECO:0000313" key="7">
    <source>
        <dbReference type="EMBL" id="NEG69734.1"/>
    </source>
</evidence>
<comment type="caution">
    <text evidence="7">The sequence shown here is derived from an EMBL/GenBank/DDBJ whole genome shotgun (WGS) entry which is preliminary data.</text>
</comment>
<dbReference type="InterPro" id="IPR002716">
    <property type="entry name" value="PIN_dom"/>
</dbReference>
<accession>A0A6I5NEF6</accession>
<keyword evidence="8" id="KW-1185">Reference proteome</keyword>
<evidence type="ECO:0000259" key="5">
    <source>
        <dbReference type="Pfam" id="PF13470"/>
    </source>
</evidence>
<dbReference type="SUPFAM" id="SSF88723">
    <property type="entry name" value="PIN domain-like"/>
    <property type="match status" value="1"/>
</dbReference>
<dbReference type="EMBL" id="VYSG01000001">
    <property type="protein sequence ID" value="NEG69734.1"/>
    <property type="molecule type" value="Genomic_DNA"/>
</dbReference>
<protein>
    <submittedName>
        <fullName evidence="7">PIN domain-containing protein</fullName>
    </submittedName>
</protein>
<dbReference type="AlphaFoldDB" id="A0A6I5NEF6"/>
<feature type="domain" description="PIN" evidence="5">
    <location>
        <begin position="3"/>
        <end position="110"/>
    </location>
</feature>
<evidence type="ECO:0000313" key="8">
    <source>
        <dbReference type="Proteomes" id="UP000469292"/>
    </source>
</evidence>
<dbReference type="Proteomes" id="UP000469292">
    <property type="component" value="Unassembled WGS sequence"/>
</dbReference>
<dbReference type="GO" id="GO:0016787">
    <property type="term" value="F:hydrolase activity"/>
    <property type="evidence" value="ECO:0007669"/>
    <property type="project" value="UniProtKB-KW"/>
</dbReference>
<evidence type="ECO:0000256" key="2">
    <source>
        <dbReference type="ARBA" id="ARBA00022723"/>
    </source>
</evidence>
<gene>
    <name evidence="7" type="ORF">F6S87_03745</name>
</gene>
<dbReference type="InterPro" id="IPR058652">
    <property type="entry name" value="VapC50_C"/>
</dbReference>
<feature type="domain" description="VapC50 C-terminal" evidence="6">
    <location>
        <begin position="128"/>
        <end position="181"/>
    </location>
</feature>
<dbReference type="InterPro" id="IPR029060">
    <property type="entry name" value="PIN-like_dom_sf"/>
</dbReference>
<sequence>MEKVVIDANIVVRTWLLDPLLCLAEAYFFEPKWSDAIMNEAYRAMIAHRHRQDAREIHQYIVTVEAAFPDSMVTNWRGYGNTVRLPDPDDQHVVAVALVSGASSIVTYNLEDFPSSVLEPYGIRAIHPDELLVRCYEEDSESFVEILREMVATKKHPTRTVRDQIEYFAAAGCNGIADKLAACFPGL</sequence>